<comment type="subcellular location">
    <subcellularLocation>
        <location evidence="1">Membrane</location>
        <topology evidence="1">Multi-pass membrane protein</topology>
    </subcellularLocation>
</comment>
<evidence type="ECO:0000256" key="1">
    <source>
        <dbReference type="ARBA" id="ARBA00004141"/>
    </source>
</evidence>
<gene>
    <name evidence="7" type="ORF">AB6A40_002667</name>
</gene>
<dbReference type="EMBL" id="JBGFUD010001219">
    <property type="protein sequence ID" value="MFH4975958.1"/>
    <property type="molecule type" value="Genomic_DNA"/>
</dbReference>
<proteinExistence type="predicted"/>
<comment type="caution">
    <text evidence="7">The sequence shown here is derived from an EMBL/GenBank/DDBJ whole genome shotgun (WGS) entry which is preliminary data.</text>
</comment>
<keyword evidence="8" id="KW-1185">Reference proteome</keyword>
<feature type="transmembrane region" description="Helical" evidence="5">
    <location>
        <begin position="172"/>
        <end position="196"/>
    </location>
</feature>
<organism evidence="7 8">
    <name type="scientific">Gnathostoma spinigerum</name>
    <dbReference type="NCBI Taxonomy" id="75299"/>
    <lineage>
        <taxon>Eukaryota</taxon>
        <taxon>Metazoa</taxon>
        <taxon>Ecdysozoa</taxon>
        <taxon>Nematoda</taxon>
        <taxon>Chromadorea</taxon>
        <taxon>Rhabditida</taxon>
        <taxon>Spirurina</taxon>
        <taxon>Gnathostomatomorpha</taxon>
        <taxon>Gnathostomatoidea</taxon>
        <taxon>Gnathostomatidae</taxon>
        <taxon>Gnathostoma</taxon>
    </lineage>
</organism>
<dbReference type="InterPro" id="IPR036259">
    <property type="entry name" value="MFS_trans_sf"/>
</dbReference>
<evidence type="ECO:0000313" key="7">
    <source>
        <dbReference type="EMBL" id="MFH4975958.1"/>
    </source>
</evidence>
<feature type="transmembrane region" description="Helical" evidence="5">
    <location>
        <begin position="133"/>
        <end position="160"/>
    </location>
</feature>
<evidence type="ECO:0000313" key="8">
    <source>
        <dbReference type="Proteomes" id="UP001608902"/>
    </source>
</evidence>
<feature type="transmembrane region" description="Helical" evidence="5">
    <location>
        <begin position="75"/>
        <end position="94"/>
    </location>
</feature>
<dbReference type="GO" id="GO:0016020">
    <property type="term" value="C:membrane"/>
    <property type="evidence" value="ECO:0007669"/>
    <property type="project" value="UniProtKB-SubCell"/>
</dbReference>
<keyword evidence="4 5" id="KW-0472">Membrane</keyword>
<feature type="transmembrane region" description="Helical" evidence="5">
    <location>
        <begin position="245"/>
        <end position="278"/>
    </location>
</feature>
<protein>
    <recommendedName>
        <fullName evidence="6">Major facilitator superfamily (MFS) profile domain-containing protein</fullName>
    </recommendedName>
</protein>
<evidence type="ECO:0000256" key="5">
    <source>
        <dbReference type="SAM" id="Phobius"/>
    </source>
</evidence>
<feature type="transmembrane region" description="Helical" evidence="5">
    <location>
        <begin position="12"/>
        <end position="30"/>
    </location>
</feature>
<dbReference type="Proteomes" id="UP001608902">
    <property type="component" value="Unassembled WGS sequence"/>
</dbReference>
<feature type="transmembrane region" description="Helical" evidence="5">
    <location>
        <begin position="410"/>
        <end position="433"/>
    </location>
</feature>
<evidence type="ECO:0000256" key="3">
    <source>
        <dbReference type="ARBA" id="ARBA00022989"/>
    </source>
</evidence>
<dbReference type="SUPFAM" id="SSF103473">
    <property type="entry name" value="MFS general substrate transporter"/>
    <property type="match status" value="1"/>
</dbReference>
<accession>A0ABD6EGA4</accession>
<feature type="transmembrane region" description="Helical" evidence="5">
    <location>
        <begin position="106"/>
        <end position="127"/>
    </location>
</feature>
<feature type="transmembrane region" description="Helical" evidence="5">
    <location>
        <begin position="290"/>
        <end position="311"/>
    </location>
</feature>
<feature type="transmembrane region" description="Helical" evidence="5">
    <location>
        <begin position="202"/>
        <end position="224"/>
    </location>
</feature>
<evidence type="ECO:0000259" key="6">
    <source>
        <dbReference type="PROSITE" id="PS50850"/>
    </source>
</evidence>
<reference evidence="7 8" key="1">
    <citation type="submission" date="2024-08" db="EMBL/GenBank/DDBJ databases">
        <title>Gnathostoma spinigerum genome.</title>
        <authorList>
            <person name="Gonzalez-Bertolin B."/>
            <person name="Monzon S."/>
            <person name="Zaballos A."/>
            <person name="Jimenez P."/>
            <person name="Dekumyoy P."/>
            <person name="Varona S."/>
            <person name="Cuesta I."/>
            <person name="Sumanam S."/>
            <person name="Adisakwattana P."/>
            <person name="Gasser R.B."/>
            <person name="Hernandez-Gonzalez A."/>
            <person name="Young N.D."/>
            <person name="Perteguer M.J."/>
        </authorList>
    </citation>
    <scope>NUCLEOTIDE SEQUENCE [LARGE SCALE GENOMIC DNA]</scope>
    <source>
        <strain evidence="7">AL3</strain>
        <tissue evidence="7">Liver</tissue>
    </source>
</reference>
<dbReference type="AlphaFoldDB" id="A0ABD6EGA4"/>
<dbReference type="PROSITE" id="PS50850">
    <property type="entry name" value="MFS"/>
    <property type="match status" value="1"/>
</dbReference>
<keyword evidence="3 5" id="KW-1133">Transmembrane helix</keyword>
<dbReference type="Gene3D" id="1.20.1250.20">
    <property type="entry name" value="MFS general substrate transporter like domains"/>
    <property type="match status" value="1"/>
</dbReference>
<dbReference type="InterPro" id="IPR011701">
    <property type="entry name" value="MFS"/>
</dbReference>
<dbReference type="PANTHER" id="PTHR23507:SF27">
    <property type="entry name" value="SOLUTE CARRIER FAMILY RELATED"/>
    <property type="match status" value="1"/>
</dbReference>
<dbReference type="PANTHER" id="PTHR23507">
    <property type="entry name" value="ZGC:174356"/>
    <property type="match status" value="1"/>
</dbReference>
<evidence type="ECO:0000256" key="4">
    <source>
        <dbReference type="ARBA" id="ARBA00023136"/>
    </source>
</evidence>
<evidence type="ECO:0000256" key="2">
    <source>
        <dbReference type="ARBA" id="ARBA00022692"/>
    </source>
</evidence>
<sequence length="464" mass="50944">MDADRPCAFGKQVAVAVPLGIYSITSSMFYPVFQSLVFEKVCIVEAESHPNMSINCTSGMRSSRNTSIQTEANRVLLICSIVMCLLGAVSSAFVGRIGDLKSRKYALLIPFVGLILSDVTYIVQSYFMDLSVYWLVLSEALFASFGGYMSIFSACFAYACDSSVVSCERRSHAVAVLEGSIGLGGTVGFLITFLLHIVGYNWVYSAFLVTHIVCLILIFFLPAFHHTPKERSGQPKLSLFQHLMVPFVEGLSSTLVLILILSFAISFFVFIGVTHILFYYLKYQFQWDAGMYGFLKGPVQGLSTLATLLLYPFLRRKGIHDCYLALSGLISRSLGAFWIAIAWSSGSVFILILFDAFSRFAPTGLRALLANTVPVSVHGSMFALLAVTEALCNLAAASVFHNIFPLTLNFLPQLSFIVMGAIMIIPCVLIWVVRKMFTISVDGDQHPQDSSAEIVASSSSNMNE</sequence>
<dbReference type="InterPro" id="IPR020846">
    <property type="entry name" value="MFS_dom"/>
</dbReference>
<dbReference type="Pfam" id="PF07690">
    <property type="entry name" value="MFS_1"/>
    <property type="match status" value="1"/>
</dbReference>
<keyword evidence="2 5" id="KW-0812">Transmembrane</keyword>
<feature type="domain" description="Major facilitator superfamily (MFS) profile" evidence="6">
    <location>
        <begin position="20"/>
        <end position="438"/>
    </location>
</feature>
<name>A0ABD6EGA4_9BILA</name>